<sequence>FKQKLNEKEKQKIADAIDIIVNHYSKVKKDEIET</sequence>
<organism evidence="1">
    <name type="scientific">marine sediment metagenome</name>
    <dbReference type="NCBI Taxonomy" id="412755"/>
    <lineage>
        <taxon>unclassified sequences</taxon>
        <taxon>metagenomes</taxon>
        <taxon>ecological metagenomes</taxon>
    </lineage>
</organism>
<name>X1C5J4_9ZZZZ</name>
<evidence type="ECO:0000313" key="1">
    <source>
        <dbReference type="EMBL" id="GAG88587.1"/>
    </source>
</evidence>
<dbReference type="AlphaFoldDB" id="X1C5J4"/>
<dbReference type="EMBL" id="BART01013074">
    <property type="protein sequence ID" value="GAG88587.1"/>
    <property type="molecule type" value="Genomic_DNA"/>
</dbReference>
<proteinExistence type="predicted"/>
<gene>
    <name evidence="1" type="ORF">S01H4_26946</name>
</gene>
<protein>
    <submittedName>
        <fullName evidence="1">Uncharacterized protein</fullName>
    </submittedName>
</protein>
<feature type="non-terminal residue" evidence="1">
    <location>
        <position position="1"/>
    </location>
</feature>
<comment type="caution">
    <text evidence="1">The sequence shown here is derived from an EMBL/GenBank/DDBJ whole genome shotgun (WGS) entry which is preliminary data.</text>
</comment>
<accession>X1C5J4</accession>
<reference evidence="1" key="1">
    <citation type="journal article" date="2014" name="Front. Microbiol.">
        <title>High frequency of phylogenetically diverse reductive dehalogenase-homologous genes in deep subseafloor sedimentary metagenomes.</title>
        <authorList>
            <person name="Kawai M."/>
            <person name="Futagami T."/>
            <person name="Toyoda A."/>
            <person name="Takaki Y."/>
            <person name="Nishi S."/>
            <person name="Hori S."/>
            <person name="Arai W."/>
            <person name="Tsubouchi T."/>
            <person name="Morono Y."/>
            <person name="Uchiyama I."/>
            <person name="Ito T."/>
            <person name="Fujiyama A."/>
            <person name="Inagaki F."/>
            <person name="Takami H."/>
        </authorList>
    </citation>
    <scope>NUCLEOTIDE SEQUENCE</scope>
    <source>
        <strain evidence="1">Expedition CK06-06</strain>
    </source>
</reference>